<keyword evidence="2" id="KW-1185">Reference proteome</keyword>
<reference evidence="1" key="2">
    <citation type="submission" date="2018-03" db="EMBL/GenBank/DDBJ databases">
        <title>The Triticum urartu genome reveals the dynamic nature of wheat genome evolution.</title>
        <authorList>
            <person name="Ling H."/>
            <person name="Ma B."/>
            <person name="Shi X."/>
            <person name="Liu H."/>
            <person name="Dong L."/>
            <person name="Sun H."/>
            <person name="Cao Y."/>
            <person name="Gao Q."/>
            <person name="Zheng S."/>
            <person name="Li Y."/>
            <person name="Yu Y."/>
            <person name="Du H."/>
            <person name="Qi M."/>
            <person name="Li Y."/>
            <person name="Yu H."/>
            <person name="Cui Y."/>
            <person name="Wang N."/>
            <person name="Chen C."/>
            <person name="Wu H."/>
            <person name="Zhao Y."/>
            <person name="Zhang J."/>
            <person name="Li Y."/>
            <person name="Zhou W."/>
            <person name="Zhang B."/>
            <person name="Hu W."/>
            <person name="Eijk M."/>
            <person name="Tang J."/>
            <person name="Witsenboer H."/>
            <person name="Zhao S."/>
            <person name="Li Z."/>
            <person name="Zhang A."/>
            <person name="Wang D."/>
            <person name="Liang C."/>
        </authorList>
    </citation>
    <scope>NUCLEOTIDE SEQUENCE [LARGE SCALE GENOMIC DNA]</scope>
    <source>
        <strain evidence="1">cv. G1812</strain>
    </source>
</reference>
<proteinExistence type="predicted"/>
<dbReference type="Gramene" id="TuG1812G0400001136.01.T01">
    <property type="protein sequence ID" value="TuG1812G0400001136.01.T01.cds280773"/>
    <property type="gene ID" value="TuG1812G0400001136.01"/>
</dbReference>
<reference evidence="1" key="3">
    <citation type="submission" date="2022-06" db="UniProtKB">
        <authorList>
            <consortium name="EnsemblPlants"/>
        </authorList>
    </citation>
    <scope>IDENTIFICATION</scope>
</reference>
<dbReference type="Proteomes" id="UP000015106">
    <property type="component" value="Chromosome 4"/>
</dbReference>
<dbReference type="AlphaFoldDB" id="A0A8R7U498"/>
<protein>
    <submittedName>
        <fullName evidence="1">Uncharacterized protein</fullName>
    </submittedName>
</protein>
<dbReference type="EnsemblPlants" id="TuG1812G0400001136.01.T01">
    <property type="protein sequence ID" value="TuG1812G0400001136.01.T01.cds280773"/>
    <property type="gene ID" value="TuG1812G0400001136.01"/>
</dbReference>
<sequence>MSCSSVINEYNHPVLTMMRNTSSCPVSILEKDLHSVLRFNFKLLPCKYFGEDLLQFSDPVPLRCQWRFSSNNTHIIYTSNKPPGTCKGKLASVFSTSSPTKQKVNLSTDQCSCSTEVLSYVRQSS</sequence>
<reference evidence="2" key="1">
    <citation type="journal article" date="2013" name="Nature">
        <title>Draft genome of the wheat A-genome progenitor Triticum urartu.</title>
        <authorList>
            <person name="Ling H.Q."/>
            <person name="Zhao S."/>
            <person name="Liu D."/>
            <person name="Wang J."/>
            <person name="Sun H."/>
            <person name="Zhang C."/>
            <person name="Fan H."/>
            <person name="Li D."/>
            <person name="Dong L."/>
            <person name="Tao Y."/>
            <person name="Gao C."/>
            <person name="Wu H."/>
            <person name="Li Y."/>
            <person name="Cui Y."/>
            <person name="Guo X."/>
            <person name="Zheng S."/>
            <person name="Wang B."/>
            <person name="Yu K."/>
            <person name="Liang Q."/>
            <person name="Yang W."/>
            <person name="Lou X."/>
            <person name="Chen J."/>
            <person name="Feng M."/>
            <person name="Jian J."/>
            <person name="Zhang X."/>
            <person name="Luo G."/>
            <person name="Jiang Y."/>
            <person name="Liu J."/>
            <person name="Wang Z."/>
            <person name="Sha Y."/>
            <person name="Zhang B."/>
            <person name="Wu H."/>
            <person name="Tang D."/>
            <person name="Shen Q."/>
            <person name="Xue P."/>
            <person name="Zou S."/>
            <person name="Wang X."/>
            <person name="Liu X."/>
            <person name="Wang F."/>
            <person name="Yang Y."/>
            <person name="An X."/>
            <person name="Dong Z."/>
            <person name="Zhang K."/>
            <person name="Zhang X."/>
            <person name="Luo M.C."/>
            <person name="Dvorak J."/>
            <person name="Tong Y."/>
            <person name="Wang J."/>
            <person name="Yang H."/>
            <person name="Li Z."/>
            <person name="Wang D."/>
            <person name="Zhang A."/>
            <person name="Wang J."/>
        </authorList>
    </citation>
    <scope>NUCLEOTIDE SEQUENCE</scope>
    <source>
        <strain evidence="2">cv. G1812</strain>
    </source>
</reference>
<evidence type="ECO:0000313" key="1">
    <source>
        <dbReference type="EnsemblPlants" id="TuG1812G0400001136.01.T01.cds280773"/>
    </source>
</evidence>
<evidence type="ECO:0000313" key="2">
    <source>
        <dbReference type="Proteomes" id="UP000015106"/>
    </source>
</evidence>
<accession>A0A8R7U498</accession>
<organism evidence="1 2">
    <name type="scientific">Triticum urartu</name>
    <name type="common">Red wild einkorn</name>
    <name type="synonym">Crithodium urartu</name>
    <dbReference type="NCBI Taxonomy" id="4572"/>
    <lineage>
        <taxon>Eukaryota</taxon>
        <taxon>Viridiplantae</taxon>
        <taxon>Streptophyta</taxon>
        <taxon>Embryophyta</taxon>
        <taxon>Tracheophyta</taxon>
        <taxon>Spermatophyta</taxon>
        <taxon>Magnoliopsida</taxon>
        <taxon>Liliopsida</taxon>
        <taxon>Poales</taxon>
        <taxon>Poaceae</taxon>
        <taxon>BOP clade</taxon>
        <taxon>Pooideae</taxon>
        <taxon>Triticodae</taxon>
        <taxon>Triticeae</taxon>
        <taxon>Triticinae</taxon>
        <taxon>Triticum</taxon>
    </lineage>
</organism>
<name>A0A8R7U498_TRIUA</name>